<gene>
    <name evidence="1" type="ORF">SDC9_77819</name>
</gene>
<evidence type="ECO:0000313" key="1">
    <source>
        <dbReference type="EMBL" id="MPM31264.1"/>
    </source>
</evidence>
<reference evidence="1" key="1">
    <citation type="submission" date="2019-08" db="EMBL/GenBank/DDBJ databases">
        <authorList>
            <person name="Kucharzyk K."/>
            <person name="Murdoch R.W."/>
            <person name="Higgins S."/>
            <person name="Loffler F."/>
        </authorList>
    </citation>
    <scope>NUCLEOTIDE SEQUENCE</scope>
</reference>
<dbReference type="InterPro" id="IPR010690">
    <property type="entry name" value="YqfD"/>
</dbReference>
<organism evidence="1">
    <name type="scientific">bioreactor metagenome</name>
    <dbReference type="NCBI Taxonomy" id="1076179"/>
    <lineage>
        <taxon>unclassified sequences</taxon>
        <taxon>metagenomes</taxon>
        <taxon>ecological metagenomes</taxon>
    </lineage>
</organism>
<proteinExistence type="predicted"/>
<dbReference type="Pfam" id="PF06898">
    <property type="entry name" value="YqfD"/>
    <property type="match status" value="1"/>
</dbReference>
<sequence length="270" mass="29778">MIRKSGICEGGLARSVDPDAFRLTLITEHPEIAFAAVTISGTTAYIQIAERTPPPAKRDISLPINLVASRSGIIRKTIVIRGTAAVKAGQYVKEGELLVSGITALKNSAFRIVRAEGKIYGETCHAPEFTVPTQADVKVFTGREMTVSSLDILGSQIPLYLNGTCSFEDYDVMRFRDEAFLFDIIELPFGIMNRVFLEYEIKREWISPQRAQDIAYDLLAAYIKNKLTGAEIISKETEITCSDTDGSVTLRASINCIEDIAVEKEFTIGQ</sequence>
<protein>
    <submittedName>
        <fullName evidence="1">Uncharacterized protein</fullName>
    </submittedName>
</protein>
<dbReference type="AlphaFoldDB" id="A0A644YZ80"/>
<comment type="caution">
    <text evidence="1">The sequence shown here is derived from an EMBL/GenBank/DDBJ whole genome shotgun (WGS) entry which is preliminary data.</text>
</comment>
<name>A0A644YZ80_9ZZZZ</name>
<dbReference type="EMBL" id="VSSQ01006022">
    <property type="protein sequence ID" value="MPM31264.1"/>
    <property type="molecule type" value="Genomic_DNA"/>
</dbReference>
<accession>A0A644YZ80</accession>